<dbReference type="EMBL" id="CP108482">
    <property type="protein sequence ID" value="WUS58765.1"/>
    <property type="molecule type" value="Genomic_DNA"/>
</dbReference>
<dbReference type="InterPro" id="IPR039422">
    <property type="entry name" value="MarR/SlyA-like"/>
</dbReference>
<dbReference type="Gene3D" id="1.10.10.10">
    <property type="entry name" value="Winged helix-like DNA-binding domain superfamily/Winged helix DNA-binding domain"/>
    <property type="match status" value="1"/>
</dbReference>
<dbReference type="SMART" id="SM00347">
    <property type="entry name" value="HTH_MARR"/>
    <property type="match status" value="1"/>
</dbReference>
<sequence length="151" mass="16229">MTRTTPPPAPAAPSAPGTDRLMERLAHAAACYYRSFAVVAAGQGLTLIQGKMLSLLGRPLPMRALAETLGCDASNVTGIVDRLEARGLVRREAAPADRRVKTVVLTPEGEEAVRRIRADIVAGLPGLEQLDDHDRRTLQDLLDRAFPHTTG</sequence>
<dbReference type="PANTHER" id="PTHR33164:SF99">
    <property type="entry name" value="MARR FAMILY REGULATORY PROTEIN"/>
    <property type="match status" value="1"/>
</dbReference>
<dbReference type="InterPro" id="IPR000835">
    <property type="entry name" value="HTH_MarR-typ"/>
</dbReference>
<evidence type="ECO:0000256" key="2">
    <source>
        <dbReference type="ARBA" id="ARBA00023125"/>
    </source>
</evidence>
<dbReference type="RefSeq" id="WP_329495047.1">
    <property type="nucleotide sequence ID" value="NZ_CP108460.1"/>
</dbReference>
<dbReference type="PROSITE" id="PS50995">
    <property type="entry name" value="HTH_MARR_2"/>
    <property type="match status" value="1"/>
</dbReference>
<evidence type="ECO:0000259" key="4">
    <source>
        <dbReference type="PROSITE" id="PS50995"/>
    </source>
</evidence>
<dbReference type="InterPro" id="IPR036390">
    <property type="entry name" value="WH_DNA-bd_sf"/>
</dbReference>
<proteinExistence type="predicted"/>
<keyword evidence="1" id="KW-0805">Transcription regulation</keyword>
<evidence type="ECO:0000256" key="1">
    <source>
        <dbReference type="ARBA" id="ARBA00023015"/>
    </source>
</evidence>
<keyword evidence="2" id="KW-0238">DNA-binding</keyword>
<reference evidence="5 6" key="1">
    <citation type="submission" date="2022-10" db="EMBL/GenBank/DDBJ databases">
        <title>The complete genomes of actinobacterial strains from the NBC collection.</title>
        <authorList>
            <person name="Joergensen T.S."/>
            <person name="Alvarez Arevalo M."/>
            <person name="Sterndorff E.B."/>
            <person name="Faurdal D."/>
            <person name="Vuksanovic O."/>
            <person name="Mourched A.-S."/>
            <person name="Charusanti P."/>
            <person name="Shaw S."/>
            <person name="Blin K."/>
            <person name="Weber T."/>
        </authorList>
    </citation>
    <scope>NUCLEOTIDE SEQUENCE [LARGE SCALE GENOMIC DNA]</scope>
    <source>
        <strain evidence="5 6">NBC_01247</strain>
    </source>
</reference>
<feature type="domain" description="HTH marR-type" evidence="4">
    <location>
        <begin position="18"/>
        <end position="147"/>
    </location>
</feature>
<keyword evidence="3" id="KW-0804">Transcription</keyword>
<dbReference type="PANTHER" id="PTHR33164">
    <property type="entry name" value="TRANSCRIPTIONAL REGULATOR, MARR FAMILY"/>
    <property type="match status" value="1"/>
</dbReference>
<evidence type="ECO:0000313" key="6">
    <source>
        <dbReference type="Proteomes" id="UP001432014"/>
    </source>
</evidence>
<evidence type="ECO:0000313" key="5">
    <source>
        <dbReference type="EMBL" id="WUS58765.1"/>
    </source>
</evidence>
<dbReference type="InterPro" id="IPR023187">
    <property type="entry name" value="Tscrpt_reg_MarR-type_CS"/>
</dbReference>
<protein>
    <submittedName>
        <fullName evidence="5">MarR family transcriptional regulator</fullName>
    </submittedName>
</protein>
<keyword evidence="6" id="KW-1185">Reference proteome</keyword>
<organism evidence="5 6">
    <name type="scientific">Kitasatospora herbaricolor</name>
    <dbReference type="NCBI Taxonomy" id="68217"/>
    <lineage>
        <taxon>Bacteria</taxon>
        <taxon>Bacillati</taxon>
        <taxon>Actinomycetota</taxon>
        <taxon>Actinomycetes</taxon>
        <taxon>Kitasatosporales</taxon>
        <taxon>Streptomycetaceae</taxon>
        <taxon>Kitasatospora</taxon>
    </lineage>
</organism>
<dbReference type="Proteomes" id="UP001432014">
    <property type="component" value="Chromosome"/>
</dbReference>
<gene>
    <name evidence="5" type="ORF">OG469_26615</name>
</gene>
<accession>A0ABZ1WD08</accession>
<dbReference type="PROSITE" id="PS01117">
    <property type="entry name" value="HTH_MARR_1"/>
    <property type="match status" value="1"/>
</dbReference>
<dbReference type="Pfam" id="PF01047">
    <property type="entry name" value="MarR"/>
    <property type="match status" value="1"/>
</dbReference>
<dbReference type="InterPro" id="IPR036388">
    <property type="entry name" value="WH-like_DNA-bd_sf"/>
</dbReference>
<dbReference type="PRINTS" id="PR00598">
    <property type="entry name" value="HTHMARR"/>
</dbReference>
<evidence type="ECO:0000256" key="3">
    <source>
        <dbReference type="ARBA" id="ARBA00023163"/>
    </source>
</evidence>
<name>A0ABZ1WD08_9ACTN</name>
<dbReference type="SUPFAM" id="SSF46785">
    <property type="entry name" value="Winged helix' DNA-binding domain"/>
    <property type="match status" value="1"/>
</dbReference>